<organism evidence="1">
    <name type="scientific">Brassica cretica</name>
    <name type="common">Mustard</name>
    <dbReference type="NCBI Taxonomy" id="69181"/>
    <lineage>
        <taxon>Eukaryota</taxon>
        <taxon>Viridiplantae</taxon>
        <taxon>Streptophyta</taxon>
        <taxon>Embryophyta</taxon>
        <taxon>Tracheophyta</taxon>
        <taxon>Spermatophyta</taxon>
        <taxon>Magnoliopsida</taxon>
        <taxon>eudicotyledons</taxon>
        <taxon>Gunneridae</taxon>
        <taxon>Pentapetalae</taxon>
        <taxon>rosids</taxon>
        <taxon>malvids</taxon>
        <taxon>Brassicales</taxon>
        <taxon>Brassicaceae</taxon>
        <taxon>Brassiceae</taxon>
        <taxon>Brassica</taxon>
    </lineage>
</organism>
<gene>
    <name evidence="1" type="ORF">F2Q70_00034871</name>
</gene>
<dbReference type="EMBL" id="QGKY02000246">
    <property type="protein sequence ID" value="KAF2587603.1"/>
    <property type="molecule type" value="Genomic_DNA"/>
</dbReference>
<reference evidence="1" key="1">
    <citation type="submission" date="2019-12" db="EMBL/GenBank/DDBJ databases">
        <title>Genome sequencing and annotation of Brassica cretica.</title>
        <authorList>
            <person name="Studholme D.J."/>
            <person name="Sarris P.F."/>
        </authorList>
    </citation>
    <scope>NUCLEOTIDE SEQUENCE</scope>
    <source>
        <strain evidence="1">PFS-102/07</strain>
        <tissue evidence="1">Leaf</tissue>
    </source>
</reference>
<accession>A0A8S9K1X0</accession>
<evidence type="ECO:0000313" key="1">
    <source>
        <dbReference type="EMBL" id="KAF2587603.1"/>
    </source>
</evidence>
<comment type="caution">
    <text evidence="1">The sequence shown here is derived from an EMBL/GenBank/DDBJ whole genome shotgun (WGS) entry which is preliminary data.</text>
</comment>
<dbReference type="AlphaFoldDB" id="A0A8S9K1X0"/>
<name>A0A8S9K1X0_BRACR</name>
<sequence length="317" mass="35865">MQLDKQKHEVSQYLRSAHANRHAEARVSRCMNTRHAEGQVDVEVSYGMAREHATGHVDAHVSPRIRPEACRTTHRRSSGSFLLADNFYIYPTTLVHFYSFRHTKDTPKRGLERERERERSEVPDIGEGFRARKAGPLCENLVVVLVVVYRSLLPQMPPASPIEDRGTAIPIEDRDRAIPKHLRLCGVIVKGFPVSLMWRKNDYVTSTKDHSARGTVGAKKVPDIGDGFRARIAGPPPASQIEDRGTAIPIEDRDRTIPERLRLCGVIVKGLLVSLKWRKNDYVTSRNDHSVRGTVGAGVDWTSFAKDSFLIWRRYGN</sequence>
<proteinExistence type="predicted"/>
<protein>
    <submittedName>
        <fullName evidence="1">Uncharacterized protein</fullName>
    </submittedName>
</protein>